<sequence length="214" mass="23847">MNYRNFFFALFTFIGINQAQAQVTFKPGIQAGINISKLTNSNLGNKTDFYIGGFGALKLSKFYTLQPELTYSRQGGKGNVSMGTTTIYDYTTNSYTITNYEEANVNVSLQYISGITINKFNFTESFYVLVGPFCDILIADTFKVDPKDKERDFSKGDDIDLGIIGGLGYSLKNGVSFEARIKKGFTSTLTNYYAYSTNNTNLVYQIGATYIFGK</sequence>
<evidence type="ECO:0000313" key="3">
    <source>
        <dbReference type="EMBL" id="MCV9929625.1"/>
    </source>
</evidence>
<feature type="domain" description="Outer membrane protein beta-barrel" evidence="2">
    <location>
        <begin position="20"/>
        <end position="188"/>
    </location>
</feature>
<feature type="signal peptide" evidence="1">
    <location>
        <begin position="1"/>
        <end position="21"/>
    </location>
</feature>
<reference evidence="3" key="1">
    <citation type="submission" date="2022-10" db="EMBL/GenBank/DDBJ databases">
        <title>Two novel species of Flavobacterium.</title>
        <authorList>
            <person name="Liu Q."/>
            <person name="Xin Y.-H."/>
        </authorList>
    </citation>
    <scope>NUCLEOTIDE SEQUENCE</scope>
    <source>
        <strain evidence="3">LS1R49</strain>
    </source>
</reference>
<dbReference type="InterPro" id="IPR025665">
    <property type="entry name" value="Beta-barrel_OMP_2"/>
</dbReference>
<dbReference type="Pfam" id="PF13568">
    <property type="entry name" value="OMP_b-brl_2"/>
    <property type="match status" value="1"/>
</dbReference>
<evidence type="ECO:0000256" key="1">
    <source>
        <dbReference type="SAM" id="SignalP"/>
    </source>
</evidence>
<organism evidence="3 4">
    <name type="scientific">Flavobacterium shii</name>
    <dbReference type="NCBI Taxonomy" id="2987687"/>
    <lineage>
        <taxon>Bacteria</taxon>
        <taxon>Pseudomonadati</taxon>
        <taxon>Bacteroidota</taxon>
        <taxon>Flavobacteriia</taxon>
        <taxon>Flavobacteriales</taxon>
        <taxon>Flavobacteriaceae</taxon>
        <taxon>Flavobacterium</taxon>
    </lineage>
</organism>
<dbReference type="Proteomes" id="UP001151079">
    <property type="component" value="Unassembled WGS sequence"/>
</dbReference>
<keyword evidence="1" id="KW-0732">Signal</keyword>
<comment type="caution">
    <text evidence="3">The sequence shown here is derived from an EMBL/GenBank/DDBJ whole genome shotgun (WGS) entry which is preliminary data.</text>
</comment>
<evidence type="ECO:0000259" key="2">
    <source>
        <dbReference type="Pfam" id="PF13568"/>
    </source>
</evidence>
<dbReference type="RefSeq" id="WP_264207713.1">
    <property type="nucleotide sequence ID" value="NZ_JAOZEW010000021.1"/>
</dbReference>
<name>A0A9X2ZHU4_9FLAO</name>
<dbReference type="EMBL" id="JAOZEW010000021">
    <property type="protein sequence ID" value="MCV9929625.1"/>
    <property type="molecule type" value="Genomic_DNA"/>
</dbReference>
<dbReference type="AlphaFoldDB" id="A0A9X2ZHU4"/>
<evidence type="ECO:0000313" key="4">
    <source>
        <dbReference type="Proteomes" id="UP001151079"/>
    </source>
</evidence>
<proteinExistence type="predicted"/>
<accession>A0A9X2ZHU4</accession>
<gene>
    <name evidence="3" type="ORF">OIU83_18330</name>
</gene>
<feature type="chain" id="PRO_5040962072" evidence="1">
    <location>
        <begin position="22"/>
        <end position="214"/>
    </location>
</feature>
<protein>
    <submittedName>
        <fullName evidence="3">PorT family protein</fullName>
    </submittedName>
</protein>
<keyword evidence="4" id="KW-1185">Reference proteome</keyword>